<feature type="compositionally biased region" description="Basic and acidic residues" evidence="6">
    <location>
        <begin position="1"/>
        <end position="12"/>
    </location>
</feature>
<dbReference type="InterPro" id="IPR055508">
    <property type="entry name" value="DUF7081"/>
</dbReference>
<evidence type="ECO:0000313" key="10">
    <source>
        <dbReference type="EMBL" id="VFQ64883.1"/>
    </source>
</evidence>
<keyword evidence="11" id="KW-1185">Reference proteome</keyword>
<dbReference type="InterPro" id="IPR032881">
    <property type="entry name" value="Oberon-like_PHD"/>
</dbReference>
<dbReference type="Proteomes" id="UP000595140">
    <property type="component" value="Unassembled WGS sequence"/>
</dbReference>
<dbReference type="Pfam" id="PF07227">
    <property type="entry name" value="PHD_Oberon"/>
    <property type="match status" value="1"/>
</dbReference>
<evidence type="ECO:0000259" key="8">
    <source>
        <dbReference type="Pfam" id="PF23299"/>
    </source>
</evidence>
<name>A0A484KGG6_9ASTE</name>
<protein>
    <submittedName>
        <fullName evidence="10">Uncharacterized protein</fullName>
    </submittedName>
</protein>
<keyword evidence="4" id="KW-0862">Zinc</keyword>
<comment type="subcellular location">
    <subcellularLocation>
        <location evidence="1">Nucleus</location>
    </subcellularLocation>
</comment>
<feature type="region of interest" description="Disordered" evidence="6">
    <location>
        <begin position="1"/>
        <end position="49"/>
    </location>
</feature>
<dbReference type="Pfam" id="PF23299">
    <property type="entry name" value="DUF7081"/>
    <property type="match status" value="1"/>
</dbReference>
<dbReference type="GO" id="GO:0005634">
    <property type="term" value="C:nucleus"/>
    <property type="evidence" value="ECO:0007669"/>
    <property type="project" value="UniProtKB-SubCell"/>
</dbReference>
<organism evidence="10 11">
    <name type="scientific">Cuscuta campestris</name>
    <dbReference type="NCBI Taxonomy" id="132261"/>
    <lineage>
        <taxon>Eukaryota</taxon>
        <taxon>Viridiplantae</taxon>
        <taxon>Streptophyta</taxon>
        <taxon>Embryophyta</taxon>
        <taxon>Tracheophyta</taxon>
        <taxon>Spermatophyta</taxon>
        <taxon>Magnoliopsida</taxon>
        <taxon>eudicotyledons</taxon>
        <taxon>Gunneridae</taxon>
        <taxon>Pentapetalae</taxon>
        <taxon>asterids</taxon>
        <taxon>lamiids</taxon>
        <taxon>Solanales</taxon>
        <taxon>Convolvulaceae</taxon>
        <taxon>Cuscuteae</taxon>
        <taxon>Cuscuta</taxon>
        <taxon>Cuscuta subgen. Grammica</taxon>
        <taxon>Cuscuta sect. Cleistogrammica</taxon>
    </lineage>
</organism>
<evidence type="ECO:0000256" key="5">
    <source>
        <dbReference type="ARBA" id="ARBA00023242"/>
    </source>
</evidence>
<evidence type="ECO:0000256" key="4">
    <source>
        <dbReference type="ARBA" id="ARBA00022833"/>
    </source>
</evidence>
<evidence type="ECO:0000313" key="11">
    <source>
        <dbReference type="Proteomes" id="UP000595140"/>
    </source>
</evidence>
<evidence type="ECO:0000259" key="9">
    <source>
        <dbReference type="Pfam" id="PF24590"/>
    </source>
</evidence>
<dbReference type="PANTHER" id="PTHR33345:SF6">
    <property type="entry name" value="OS03G0747200 PROTEIN"/>
    <property type="match status" value="1"/>
</dbReference>
<feature type="domain" description="DUF7081" evidence="8">
    <location>
        <begin position="35"/>
        <end position="125"/>
    </location>
</feature>
<keyword evidence="5" id="KW-0539">Nucleus</keyword>
<dbReference type="AlphaFoldDB" id="A0A484KGG6"/>
<keyword evidence="3" id="KW-0863">Zinc-finger</keyword>
<dbReference type="EMBL" id="OOIL02000448">
    <property type="protein sequence ID" value="VFQ64883.1"/>
    <property type="molecule type" value="Genomic_DNA"/>
</dbReference>
<dbReference type="Pfam" id="PF24590">
    <property type="entry name" value="DUF7615"/>
    <property type="match status" value="1"/>
</dbReference>
<dbReference type="PANTHER" id="PTHR33345">
    <property type="entry name" value="ADAPTER PROTEIN, PUTATIVE-RELATED"/>
    <property type="match status" value="1"/>
</dbReference>
<accession>A0A484KGG6</accession>
<dbReference type="InterPro" id="IPR056034">
    <property type="entry name" value="DUF7615"/>
</dbReference>
<sequence>MTECMDIDKPDASNRSANRSAPLNKENGLDLYRASPNESGEGLPYAPENWPNPGDKWGWKAGKRVHQAGYFVDRYLYPPSNLTLAGKPVQRKRFASKLSVKQFVQAAFPDNNVSAFFASFHWKILSKQNMLKGSESQLKHDGCKAGNTMCISLSESPGPPLEAMFCDICCSEPRFCRDCCCILCCKTIDTGVGDYSYIRCKKTVQDGCICGHLAHIECALRAYVAGTVGGSIGLDAEYFCRRCDSKTDLVFHVDFVQACETVDSRDEIDKMLSLAICMLRGARRVTAKQLLQHIESAAAKLKTGVDFGDAWNKEAFEDTVSLLRQEDAPLNNGNGLPEWANNREEPKENNSPSLLGMDSSKFDLRAESLQLGIEIDQILQSLRRSQELEYSIAEERLLAQRNRVINLYEQIDKERSQLLHHSATFADLEPLLNAFYERVEQVKREALKLRDMKQVEMGFGRTSKHTLEEHFGLKM</sequence>
<feature type="domain" description="DUF7615" evidence="9">
    <location>
        <begin position="365"/>
        <end position="470"/>
    </location>
</feature>
<keyword evidence="2" id="KW-0479">Metal-binding</keyword>
<evidence type="ECO:0000256" key="3">
    <source>
        <dbReference type="ARBA" id="ARBA00022771"/>
    </source>
</evidence>
<gene>
    <name evidence="10" type="ORF">CCAM_LOCUS6659</name>
</gene>
<feature type="region of interest" description="Disordered" evidence="6">
    <location>
        <begin position="332"/>
        <end position="356"/>
    </location>
</feature>
<feature type="domain" description="Oberon-like PHD finger" evidence="7">
    <location>
        <begin position="146"/>
        <end position="277"/>
    </location>
</feature>
<dbReference type="GO" id="GO:0008270">
    <property type="term" value="F:zinc ion binding"/>
    <property type="evidence" value="ECO:0007669"/>
    <property type="project" value="UniProtKB-KW"/>
</dbReference>
<evidence type="ECO:0000256" key="6">
    <source>
        <dbReference type="SAM" id="MobiDB-lite"/>
    </source>
</evidence>
<evidence type="ECO:0000256" key="2">
    <source>
        <dbReference type="ARBA" id="ARBA00022723"/>
    </source>
</evidence>
<evidence type="ECO:0000256" key="1">
    <source>
        <dbReference type="ARBA" id="ARBA00004123"/>
    </source>
</evidence>
<evidence type="ECO:0000259" key="7">
    <source>
        <dbReference type="Pfam" id="PF07227"/>
    </source>
</evidence>
<dbReference type="OrthoDB" id="1852608at2759"/>
<proteinExistence type="predicted"/>
<reference evidence="10 11" key="1">
    <citation type="submission" date="2018-04" db="EMBL/GenBank/DDBJ databases">
        <authorList>
            <person name="Vogel A."/>
        </authorList>
    </citation>
    <scope>NUCLEOTIDE SEQUENCE [LARGE SCALE GENOMIC DNA]</scope>
</reference>